<dbReference type="GeneID" id="68291827"/>
<evidence type="ECO:0000256" key="2">
    <source>
        <dbReference type="SAM" id="Phobius"/>
    </source>
</evidence>
<reference evidence="3 4" key="1">
    <citation type="submission" date="2021-01" db="EMBL/GenBank/DDBJ databases">
        <title>Cercospora kikuchii MAFF 305040 whole genome shotgun sequence.</title>
        <authorList>
            <person name="Kashiwa T."/>
            <person name="Suzuki T."/>
        </authorList>
    </citation>
    <scope>NUCLEOTIDE SEQUENCE [LARGE SCALE GENOMIC DNA]</scope>
    <source>
        <strain evidence="3 4">MAFF 305040</strain>
    </source>
</reference>
<gene>
    <name evidence="3" type="ORF">CKM354_000625200</name>
</gene>
<feature type="region of interest" description="Disordered" evidence="1">
    <location>
        <begin position="1"/>
        <end position="76"/>
    </location>
</feature>
<feature type="compositionally biased region" description="Polar residues" evidence="1">
    <location>
        <begin position="18"/>
        <end position="47"/>
    </location>
</feature>
<keyword evidence="2" id="KW-1133">Transmembrane helix</keyword>
<sequence length="537" mass="57915">MPLSVQDEDPQRPIVAASDTSSCAHATSTSQPAPRVPSTANSRSSSPHRGPVCSSEEDVATASANEHDSVQEIPDKPSEMTMLQSDSKIEAVTGTPGRSYKENLAGASLSLQTGLLSIYFLYFAAVAFQQDGQPLEGNAQAEWLLDAAAFGPSVFPIVFTAIIEPSATNFALLGIPLAGVPENVNSSFVVQTSYFYLDCSVDMSVFTLRDEATAYGPLDLPGSSFNASVNLYNYTGLAGSGREVEAQGAILRDLTANHRWNNSRPRTIGFQSPEAWCNMTTTYTDARATCYGGAHNCTVEAVRKSIESPCPRTATGLDGVGQKLACDFSISSYTSESFFRQFMNAHAFMYGDSSKPIGEIGPELFSQRFSQLINMYWLVTIAPYAVGGNLSWPSEKKRSSGLAVMISDATPQYGIRATVSSVETFQLILRCHRLWLVILISLSCLLICAGFVSAYLDSCRTGPIVLDDFVSSLRDNPYAKTGSKSSLDDRVNIARRCQNMKVQLGDLRPEDDVGYVAVATPGSGQPVGAIMRRRLCA</sequence>
<evidence type="ECO:0000256" key="1">
    <source>
        <dbReference type="SAM" id="MobiDB-lite"/>
    </source>
</evidence>
<comment type="caution">
    <text evidence="3">The sequence shown here is derived from an EMBL/GenBank/DDBJ whole genome shotgun (WGS) entry which is preliminary data.</text>
</comment>
<dbReference type="AlphaFoldDB" id="A0A9P3FD50"/>
<proteinExistence type="predicted"/>
<keyword evidence="2" id="KW-0472">Membrane</keyword>
<feature type="compositionally biased region" description="Basic and acidic residues" evidence="1">
    <location>
        <begin position="65"/>
        <end position="76"/>
    </location>
</feature>
<keyword evidence="4" id="KW-1185">Reference proteome</keyword>
<feature type="transmembrane region" description="Helical" evidence="2">
    <location>
        <begin position="434"/>
        <end position="456"/>
    </location>
</feature>
<accession>A0A9P3FD50</accession>
<keyword evidence="2" id="KW-0812">Transmembrane</keyword>
<evidence type="ECO:0000313" key="3">
    <source>
        <dbReference type="EMBL" id="GIZ43006.1"/>
    </source>
</evidence>
<dbReference type="EMBL" id="BOLY01000004">
    <property type="protein sequence ID" value="GIZ43006.1"/>
    <property type="molecule type" value="Genomic_DNA"/>
</dbReference>
<organism evidence="3 4">
    <name type="scientific">Cercospora kikuchii</name>
    <dbReference type="NCBI Taxonomy" id="84275"/>
    <lineage>
        <taxon>Eukaryota</taxon>
        <taxon>Fungi</taxon>
        <taxon>Dikarya</taxon>
        <taxon>Ascomycota</taxon>
        <taxon>Pezizomycotina</taxon>
        <taxon>Dothideomycetes</taxon>
        <taxon>Dothideomycetidae</taxon>
        <taxon>Mycosphaerellales</taxon>
        <taxon>Mycosphaerellaceae</taxon>
        <taxon>Cercospora</taxon>
    </lineage>
</organism>
<evidence type="ECO:0000313" key="4">
    <source>
        <dbReference type="Proteomes" id="UP000825890"/>
    </source>
</evidence>
<dbReference type="OrthoDB" id="3649539at2759"/>
<name>A0A9P3FD50_9PEZI</name>
<dbReference type="RefSeq" id="XP_044657493.1">
    <property type="nucleotide sequence ID" value="XM_044801558.1"/>
</dbReference>
<protein>
    <submittedName>
        <fullName evidence="3">Uncharacterized protein</fullName>
    </submittedName>
</protein>
<dbReference type="Proteomes" id="UP000825890">
    <property type="component" value="Unassembled WGS sequence"/>
</dbReference>